<protein>
    <submittedName>
        <fullName evidence="1">Uncharacterized protein</fullName>
    </submittedName>
</protein>
<evidence type="ECO:0000313" key="1">
    <source>
        <dbReference type="EMBL" id="KAL3774312.1"/>
    </source>
</evidence>
<proteinExistence type="predicted"/>
<dbReference type="EMBL" id="JALLPJ020001200">
    <property type="protein sequence ID" value="KAL3774312.1"/>
    <property type="molecule type" value="Genomic_DNA"/>
</dbReference>
<dbReference type="Proteomes" id="UP001530400">
    <property type="component" value="Unassembled WGS sequence"/>
</dbReference>
<keyword evidence="2" id="KW-1185">Reference proteome</keyword>
<dbReference type="AlphaFoldDB" id="A0ABD3NEG4"/>
<comment type="caution">
    <text evidence="1">The sequence shown here is derived from an EMBL/GenBank/DDBJ whole genome shotgun (WGS) entry which is preliminary data.</text>
</comment>
<reference evidence="1 2" key="1">
    <citation type="submission" date="2024-10" db="EMBL/GenBank/DDBJ databases">
        <title>Updated reference genomes for cyclostephanoid diatoms.</title>
        <authorList>
            <person name="Roberts W.R."/>
            <person name="Alverson A.J."/>
        </authorList>
    </citation>
    <scope>NUCLEOTIDE SEQUENCE [LARGE SCALE GENOMIC DNA]</scope>
    <source>
        <strain evidence="1 2">AJA010-31</strain>
    </source>
</reference>
<gene>
    <name evidence="1" type="ORF">ACHAWO_008139</name>
</gene>
<organism evidence="1 2">
    <name type="scientific">Cyclotella atomus</name>
    <dbReference type="NCBI Taxonomy" id="382360"/>
    <lineage>
        <taxon>Eukaryota</taxon>
        <taxon>Sar</taxon>
        <taxon>Stramenopiles</taxon>
        <taxon>Ochrophyta</taxon>
        <taxon>Bacillariophyta</taxon>
        <taxon>Coscinodiscophyceae</taxon>
        <taxon>Thalassiosirophycidae</taxon>
        <taxon>Stephanodiscales</taxon>
        <taxon>Stephanodiscaceae</taxon>
        <taxon>Cyclotella</taxon>
    </lineage>
</organism>
<evidence type="ECO:0000313" key="2">
    <source>
        <dbReference type="Proteomes" id="UP001530400"/>
    </source>
</evidence>
<name>A0ABD3NEG4_9STRA</name>
<sequence length="407" mass="46200">MKLTTTLSAKQKKGSAALAIALSTALALLVAHDELNSIRQAEVTRRLNLDQDADPTPVSVFYNAYFPPEAATDDSVKERILGILREQMRQVGIESALAGRDNVVVRTVTIGALLDYATILADACSDIKLACTHEGHYAQGFEMVTQQHLLEYCQLPENESHLVGYIHNKGSFHPSPRQDSMRRGMTADALSEYCMTNLDTTATTSNSCNVCGHAFRSAWGPMMWANFWSARCDYVKNLVPASSLQARNAFAFKHRPHQMTTDLFKDEAINYAQPVDPRFAAEIFVGTHPKLVPCSKQHGGEWWSGDPPQRFRELILSHVVPYKENGKTYDQHMDELESDGHAATDYWMLPGLLWRYHILYNEMPPDDSWIWRHYPDGEKWKIDVQILGYPQAFYHRYKENFEKVSIV</sequence>
<accession>A0ABD3NEG4</accession>